<dbReference type="EMBL" id="KI913119">
    <property type="protein sequence ID" value="ETV84084.1"/>
    <property type="molecule type" value="Genomic_DNA"/>
</dbReference>
<evidence type="ECO:0000256" key="4">
    <source>
        <dbReference type="ARBA" id="ARBA00022840"/>
    </source>
</evidence>
<dbReference type="PANTHER" id="PTHR44329">
    <property type="entry name" value="SERINE/THREONINE-PROTEIN KINASE TNNI3K-RELATED"/>
    <property type="match status" value="1"/>
</dbReference>
<dbReference type="InterPro" id="IPR002108">
    <property type="entry name" value="ADF-H"/>
</dbReference>
<dbReference type="CDD" id="cd13999">
    <property type="entry name" value="STKc_MAP3K-like"/>
    <property type="match status" value="1"/>
</dbReference>
<dbReference type="GeneID" id="20805402"/>
<dbReference type="SUPFAM" id="SSF56112">
    <property type="entry name" value="Protein kinase-like (PK-like)"/>
    <property type="match status" value="1"/>
</dbReference>
<dbReference type="InterPro" id="IPR000719">
    <property type="entry name" value="Prot_kinase_dom"/>
</dbReference>
<dbReference type="Pfam" id="PF07714">
    <property type="entry name" value="PK_Tyr_Ser-Thr"/>
    <property type="match status" value="1"/>
</dbReference>
<keyword evidence="4" id="KW-0067">ATP-binding</keyword>
<dbReference type="GO" id="GO:0004674">
    <property type="term" value="F:protein serine/threonine kinase activity"/>
    <property type="evidence" value="ECO:0007669"/>
    <property type="project" value="TreeGrafter"/>
</dbReference>
<dbReference type="PROSITE" id="PS00108">
    <property type="entry name" value="PROTEIN_KINASE_ST"/>
    <property type="match status" value="1"/>
</dbReference>
<keyword evidence="1" id="KW-0808">Transferase</keyword>
<evidence type="ECO:0000256" key="3">
    <source>
        <dbReference type="ARBA" id="ARBA00022777"/>
    </source>
</evidence>
<dbReference type="CDD" id="cd17039">
    <property type="entry name" value="Ubl_ubiquitin_like"/>
    <property type="match status" value="1"/>
</dbReference>
<dbReference type="VEuPathDB" id="FungiDB:H257_03406"/>
<sequence>MLSFSGIPPRTSSGKTSDEQLFHAVDEALHEVRRLHGSISWVFVGFPAATANGHDTALAVLKQGTGPVSDERNWPQVLFDSSSLCYGLCRLEADDASPTSPRTPRTPKTSTSNMFSFNLTPYVVSLCWKGNTLPFALRTKHTEYHKRIQEHLAGMAHIHLKSSDDLSDESMKLHCPFTKRRSVSKRYGPAVKSVEISPEVQQAYSDIRKDTMPFNWMVTGFEQTIEDEPTKLILLETGMGGYNALSSLGGINSIIQSGGGVKYIYLRIDVPLQQGPVSKYILVTFHHMAASPPLREDDDSNPITSPSSFAPESKIVSATNAYSFASEIYKFFPHHIHFFASSTADISEDVVRDRVRRSVDSDRLFLRVVCILPTGEAQPAICIETPREATLDELKHTIEAVVGLPTHRQRLVWFHAKDDGDKNVFHESQSMSQATPLVLNGARLQQDIGLTHGDKIHMDDMNSGPDSILAKLVEQLNAGSEVMSLPAERRHEVEYNVQAREKELKSHMSATADLIAQSSDPTNVKTKALQVHAEKLGSQQRYLDIPYESIRLLEGKENELGCGKCATVYRGMWIVDHNKVAEVAVKVFRYARLTDKIMDDYTQEVAMLRQLKHPNIVLFIGACIQPKLMILTEYCARRSLYCVIHTHAMFATMPWKYKVRMMLDAARGVAYLHSVRIIHRDIKSHNLLVDDDWRVKVADFGISKVLDVDSQAFTQCGTSGWVAPEVLLDEDVGYTFKADNWSFGIVMWEMIAGTAENPFLGMAPVKFYNQALNGVRPLIADDVDPAYASLVRDCWHNEAALRPTFSTIVARLEKILVDLGMDTGPPPTFSGGYHSSLS</sequence>
<dbReference type="PROSITE" id="PS51263">
    <property type="entry name" value="ADF_H"/>
    <property type="match status" value="1"/>
</dbReference>
<dbReference type="FunFam" id="3.30.200.20:FF:000180">
    <property type="entry name" value="serine/threonine-protein kinase STY46-like"/>
    <property type="match status" value="1"/>
</dbReference>
<feature type="domain" description="ADF-H" evidence="6">
    <location>
        <begin position="193"/>
        <end position="356"/>
    </location>
</feature>
<dbReference type="SUPFAM" id="SSF55753">
    <property type="entry name" value="Actin depolymerizing proteins"/>
    <property type="match status" value="1"/>
</dbReference>
<name>W4GYL6_APHAT</name>
<keyword evidence="2" id="KW-0547">Nucleotide-binding</keyword>
<dbReference type="InterPro" id="IPR001245">
    <property type="entry name" value="Ser-Thr/Tyr_kinase_cat_dom"/>
</dbReference>
<evidence type="ECO:0000259" key="5">
    <source>
        <dbReference type="PROSITE" id="PS50011"/>
    </source>
</evidence>
<dbReference type="SMART" id="SM00220">
    <property type="entry name" value="S_TKc"/>
    <property type="match status" value="1"/>
</dbReference>
<dbReference type="OrthoDB" id="28230at2759"/>
<dbReference type="InterPro" id="IPR011009">
    <property type="entry name" value="Kinase-like_dom_sf"/>
</dbReference>
<dbReference type="InterPro" id="IPR029006">
    <property type="entry name" value="ADF-H/Gelsolin-like_dom_sf"/>
</dbReference>
<evidence type="ECO:0000259" key="6">
    <source>
        <dbReference type="PROSITE" id="PS51263"/>
    </source>
</evidence>
<dbReference type="GO" id="GO:0003779">
    <property type="term" value="F:actin binding"/>
    <property type="evidence" value="ECO:0007669"/>
    <property type="project" value="InterPro"/>
</dbReference>
<dbReference type="Gene3D" id="3.40.20.10">
    <property type="entry name" value="Severin"/>
    <property type="match status" value="2"/>
</dbReference>
<dbReference type="PRINTS" id="PR00109">
    <property type="entry name" value="TYRKINASE"/>
</dbReference>
<dbReference type="Gene3D" id="1.10.510.10">
    <property type="entry name" value="Transferase(Phosphotransferase) domain 1"/>
    <property type="match status" value="1"/>
</dbReference>
<dbReference type="AlphaFoldDB" id="W4GYL6"/>
<accession>W4GYL6</accession>
<dbReference type="STRING" id="112090.W4GYL6"/>
<evidence type="ECO:0000256" key="2">
    <source>
        <dbReference type="ARBA" id="ARBA00022741"/>
    </source>
</evidence>
<protein>
    <submittedName>
        <fullName evidence="7">TKL/DRK protein kinase</fullName>
    </submittedName>
</protein>
<dbReference type="InterPro" id="IPR008271">
    <property type="entry name" value="Ser/Thr_kinase_AS"/>
</dbReference>
<evidence type="ECO:0000256" key="1">
    <source>
        <dbReference type="ARBA" id="ARBA00022679"/>
    </source>
</evidence>
<proteinExistence type="predicted"/>
<evidence type="ECO:0000313" key="7">
    <source>
        <dbReference type="EMBL" id="ETV84084.1"/>
    </source>
</evidence>
<feature type="domain" description="Protein kinase" evidence="5">
    <location>
        <begin position="554"/>
        <end position="816"/>
    </location>
</feature>
<dbReference type="RefSeq" id="XP_009825776.1">
    <property type="nucleotide sequence ID" value="XM_009827474.1"/>
</dbReference>
<dbReference type="Gene3D" id="3.30.200.20">
    <property type="entry name" value="Phosphorylase Kinase, domain 1"/>
    <property type="match status" value="1"/>
</dbReference>
<keyword evidence="3 7" id="KW-0418">Kinase</keyword>
<dbReference type="InterPro" id="IPR051681">
    <property type="entry name" value="Ser/Thr_Kinases-Pseudokinases"/>
</dbReference>
<organism evidence="7">
    <name type="scientific">Aphanomyces astaci</name>
    <name type="common">Crayfish plague agent</name>
    <dbReference type="NCBI Taxonomy" id="112090"/>
    <lineage>
        <taxon>Eukaryota</taxon>
        <taxon>Sar</taxon>
        <taxon>Stramenopiles</taxon>
        <taxon>Oomycota</taxon>
        <taxon>Saprolegniomycetes</taxon>
        <taxon>Saprolegniales</taxon>
        <taxon>Verrucalvaceae</taxon>
        <taxon>Aphanomyces</taxon>
    </lineage>
</organism>
<gene>
    <name evidence="7" type="ORF">H257_03406</name>
</gene>
<reference evidence="7" key="1">
    <citation type="submission" date="2013-12" db="EMBL/GenBank/DDBJ databases">
        <title>The Genome Sequence of Aphanomyces astaci APO3.</title>
        <authorList>
            <consortium name="The Broad Institute Genomics Platform"/>
            <person name="Russ C."/>
            <person name="Tyler B."/>
            <person name="van West P."/>
            <person name="Dieguez-Uribeondo J."/>
            <person name="Young S.K."/>
            <person name="Zeng Q."/>
            <person name="Gargeya S."/>
            <person name="Fitzgerald M."/>
            <person name="Abouelleil A."/>
            <person name="Alvarado L."/>
            <person name="Chapman S.B."/>
            <person name="Gainer-Dewar J."/>
            <person name="Goldberg J."/>
            <person name="Griggs A."/>
            <person name="Gujja S."/>
            <person name="Hansen M."/>
            <person name="Howarth C."/>
            <person name="Imamovic A."/>
            <person name="Ireland A."/>
            <person name="Larimer J."/>
            <person name="McCowan C."/>
            <person name="Murphy C."/>
            <person name="Pearson M."/>
            <person name="Poon T.W."/>
            <person name="Priest M."/>
            <person name="Roberts A."/>
            <person name="Saif S."/>
            <person name="Shea T."/>
            <person name="Sykes S."/>
            <person name="Wortman J."/>
            <person name="Nusbaum C."/>
            <person name="Birren B."/>
        </authorList>
    </citation>
    <scope>NUCLEOTIDE SEQUENCE [LARGE SCALE GENOMIC DNA]</scope>
    <source>
        <strain evidence="7">APO3</strain>
    </source>
</reference>
<dbReference type="GO" id="GO:0005524">
    <property type="term" value="F:ATP binding"/>
    <property type="evidence" value="ECO:0007669"/>
    <property type="project" value="UniProtKB-KW"/>
</dbReference>
<dbReference type="PROSITE" id="PS50011">
    <property type="entry name" value="PROTEIN_KINASE_DOM"/>
    <property type="match status" value="1"/>
</dbReference>